<sequence length="339" mass="38269">MSLLPNPIVLQRADPYVYKDGSSYIFTGSYPTYDRIALRRSDTLSGLQQAEEVTIWRKHDSGPMSHLIWAPEIHRVHGQWVVYFAAAPSADTHADHGTFQHRIFCLTCDDEDPLTGTWTERGQVDTGMESFALDATCFVHRDGHEYLIWPQKDPQIEGNSNLYIARMANPWTLDSAPVMIAQPTYDWEKVRFTVEEGPAVLRHGNRIFVTFSASGTGPEYCMGLLSISQDDDLLDAGNWRKSATPVFSSDETVRQFGPGHNSFTQDEDGNDLLIYHCRNYVEILGDPLFDPNRHAYVGRIRWREDGTPDFGSPLMATRWTPATTQVLPPDGVLEVDDSI</sequence>
<evidence type="ECO:0000256" key="4">
    <source>
        <dbReference type="ARBA" id="ARBA00023295"/>
    </source>
</evidence>
<evidence type="ECO:0000313" key="6">
    <source>
        <dbReference type="EMBL" id="KFI67142.1"/>
    </source>
</evidence>
<dbReference type="Pfam" id="PF04616">
    <property type="entry name" value="Glyco_hydro_43"/>
    <property type="match status" value="1"/>
</dbReference>
<dbReference type="eggNOG" id="COG3940">
    <property type="taxonomic scope" value="Bacteria"/>
</dbReference>
<comment type="caution">
    <text evidence="6">The sequence shown here is derived from an EMBL/GenBank/DDBJ whole genome shotgun (WGS) entry which is preliminary data.</text>
</comment>
<keyword evidence="2" id="KW-0732">Signal</keyword>
<protein>
    <submittedName>
        <fullName evidence="6">Alpha-N-arabinofuranosidase</fullName>
        <ecNumber evidence="6">3.2.1.55</ecNumber>
    </submittedName>
</protein>
<dbReference type="Proteomes" id="UP000029052">
    <property type="component" value="Unassembled WGS sequence"/>
</dbReference>
<dbReference type="InterPro" id="IPR006710">
    <property type="entry name" value="Glyco_hydro_43"/>
</dbReference>
<evidence type="ECO:0000256" key="1">
    <source>
        <dbReference type="ARBA" id="ARBA00009865"/>
    </source>
</evidence>
<dbReference type="EMBL" id="JGZB01000011">
    <property type="protein sequence ID" value="KFI67142.1"/>
    <property type="molecule type" value="Genomic_DNA"/>
</dbReference>
<dbReference type="Gene3D" id="2.115.10.20">
    <property type="entry name" value="Glycosyl hydrolase domain, family 43"/>
    <property type="match status" value="1"/>
</dbReference>
<dbReference type="STRING" id="1692.BMAGN_1354"/>
<dbReference type="SUPFAM" id="SSF75005">
    <property type="entry name" value="Arabinanase/levansucrase/invertase"/>
    <property type="match status" value="1"/>
</dbReference>
<evidence type="ECO:0000256" key="5">
    <source>
        <dbReference type="RuleBase" id="RU361187"/>
    </source>
</evidence>
<evidence type="ECO:0000256" key="2">
    <source>
        <dbReference type="ARBA" id="ARBA00022729"/>
    </source>
</evidence>
<dbReference type="InterPro" id="IPR016828">
    <property type="entry name" value="Alpha-L-arabinofuranosidase"/>
</dbReference>
<comment type="similarity">
    <text evidence="1 5">Belongs to the glycosyl hydrolase 43 family.</text>
</comment>
<keyword evidence="4 5" id="KW-0326">Glycosidase</keyword>
<proteinExistence type="inferred from homology"/>
<name>A0A087B7Z2_9BIFI</name>
<dbReference type="PANTHER" id="PTHR43817">
    <property type="entry name" value="GLYCOSYL HYDROLASE"/>
    <property type="match status" value="1"/>
</dbReference>
<organism evidence="6 7">
    <name type="scientific">Bifidobacterium magnum</name>
    <dbReference type="NCBI Taxonomy" id="1692"/>
    <lineage>
        <taxon>Bacteria</taxon>
        <taxon>Bacillati</taxon>
        <taxon>Actinomycetota</taxon>
        <taxon>Actinomycetes</taxon>
        <taxon>Bifidobacteriales</taxon>
        <taxon>Bifidobacteriaceae</taxon>
        <taxon>Bifidobacterium</taxon>
    </lineage>
</organism>
<gene>
    <name evidence="6" type="ORF">BMAGN_1354</name>
</gene>
<keyword evidence="3 5" id="KW-0378">Hydrolase</keyword>
<reference evidence="6 7" key="1">
    <citation type="submission" date="2014-03" db="EMBL/GenBank/DDBJ databases">
        <title>Genomics of Bifidobacteria.</title>
        <authorList>
            <person name="Ventura M."/>
            <person name="Milani C."/>
            <person name="Lugli G.A."/>
        </authorList>
    </citation>
    <scope>NUCLEOTIDE SEQUENCE [LARGE SCALE GENOMIC DNA]</scope>
    <source>
        <strain evidence="6 7">LMG 11591</strain>
    </source>
</reference>
<dbReference type="PIRSF" id="PIRSF025414">
    <property type="entry name" value="Alpha-L-arabinofuranosidase"/>
    <property type="match status" value="1"/>
</dbReference>
<keyword evidence="7" id="KW-1185">Reference proteome</keyword>
<dbReference type="GO" id="GO:0046556">
    <property type="term" value="F:alpha-L-arabinofuranosidase activity"/>
    <property type="evidence" value="ECO:0007669"/>
    <property type="project" value="UniProtKB-EC"/>
</dbReference>
<dbReference type="GO" id="GO:0005975">
    <property type="term" value="P:carbohydrate metabolic process"/>
    <property type="evidence" value="ECO:0007669"/>
    <property type="project" value="InterPro"/>
</dbReference>
<evidence type="ECO:0000313" key="7">
    <source>
        <dbReference type="Proteomes" id="UP000029052"/>
    </source>
</evidence>
<evidence type="ECO:0000256" key="3">
    <source>
        <dbReference type="ARBA" id="ARBA00022801"/>
    </source>
</evidence>
<dbReference type="RefSeq" id="WP_022860250.1">
    <property type="nucleotide sequence ID" value="NZ_JGZB01000011.1"/>
</dbReference>
<dbReference type="InterPro" id="IPR023296">
    <property type="entry name" value="Glyco_hydro_beta-prop_sf"/>
</dbReference>
<accession>A0A087B7Z2</accession>
<dbReference type="PANTHER" id="PTHR43817:SF1">
    <property type="entry name" value="HYDROLASE, FAMILY 43, PUTATIVE (AFU_ORTHOLOGUE AFUA_3G01660)-RELATED"/>
    <property type="match status" value="1"/>
</dbReference>
<dbReference type="EC" id="3.2.1.55" evidence="6"/>
<dbReference type="AlphaFoldDB" id="A0A087B7Z2"/>